<dbReference type="AlphaFoldDB" id="A0A1V9YD96"/>
<feature type="transmembrane region" description="Helical" evidence="1">
    <location>
        <begin position="96"/>
        <end position="116"/>
    </location>
</feature>
<keyword evidence="1" id="KW-0812">Transmembrane</keyword>
<reference evidence="2 3" key="1">
    <citation type="journal article" date="2014" name="Genome Biol. Evol.">
        <title>The secreted proteins of Achlya hypogyna and Thraustotheca clavata identify the ancestral oomycete secretome and reveal gene acquisitions by horizontal gene transfer.</title>
        <authorList>
            <person name="Misner I."/>
            <person name="Blouin N."/>
            <person name="Leonard G."/>
            <person name="Richards T.A."/>
            <person name="Lane C.E."/>
        </authorList>
    </citation>
    <scope>NUCLEOTIDE SEQUENCE [LARGE SCALE GENOMIC DNA]</scope>
    <source>
        <strain evidence="2 3">ATCC 48635</strain>
    </source>
</reference>
<feature type="transmembrane region" description="Helical" evidence="1">
    <location>
        <begin position="20"/>
        <end position="38"/>
    </location>
</feature>
<keyword evidence="1" id="KW-0472">Membrane</keyword>
<dbReference type="EMBL" id="JNBR01002127">
    <property type="protein sequence ID" value="OQR83669.1"/>
    <property type="molecule type" value="Genomic_DNA"/>
</dbReference>
<keyword evidence="3" id="KW-1185">Reference proteome</keyword>
<dbReference type="OrthoDB" id="62379at2759"/>
<evidence type="ECO:0000313" key="2">
    <source>
        <dbReference type="EMBL" id="OQR83669.1"/>
    </source>
</evidence>
<gene>
    <name evidence="2" type="ORF">ACHHYP_20732</name>
</gene>
<organism evidence="2 3">
    <name type="scientific">Achlya hypogyna</name>
    <name type="common">Oomycete</name>
    <name type="synonym">Protoachlya hypogyna</name>
    <dbReference type="NCBI Taxonomy" id="1202772"/>
    <lineage>
        <taxon>Eukaryota</taxon>
        <taxon>Sar</taxon>
        <taxon>Stramenopiles</taxon>
        <taxon>Oomycota</taxon>
        <taxon>Saprolegniomycetes</taxon>
        <taxon>Saprolegniales</taxon>
        <taxon>Achlyaceae</taxon>
        <taxon>Achlya</taxon>
    </lineage>
</organism>
<evidence type="ECO:0000256" key="1">
    <source>
        <dbReference type="SAM" id="Phobius"/>
    </source>
</evidence>
<name>A0A1V9YD96_ACHHY</name>
<sequence>MLLLDTVEWLLWVGLEKGSVLATFFIMFIATSVVAQYCEHHFVAFTARCAYVPAWLQAASSDVKRQTFYETFALAAIAMWSATVLAVYVWDLPKRTYLGLAYSCFTGGAFGLANFFQQYP</sequence>
<accession>A0A1V9YD96</accession>
<feature type="transmembrane region" description="Helical" evidence="1">
    <location>
        <begin position="71"/>
        <end position="90"/>
    </location>
</feature>
<protein>
    <submittedName>
        <fullName evidence="2">Uncharacterized protein</fullName>
    </submittedName>
</protein>
<evidence type="ECO:0000313" key="3">
    <source>
        <dbReference type="Proteomes" id="UP000243579"/>
    </source>
</evidence>
<comment type="caution">
    <text evidence="2">The sequence shown here is derived from an EMBL/GenBank/DDBJ whole genome shotgun (WGS) entry which is preliminary data.</text>
</comment>
<dbReference type="Proteomes" id="UP000243579">
    <property type="component" value="Unassembled WGS sequence"/>
</dbReference>
<keyword evidence="1" id="KW-1133">Transmembrane helix</keyword>
<proteinExistence type="predicted"/>